<organism evidence="4 5">
    <name type="scientific">Symbiodinium natans</name>
    <dbReference type="NCBI Taxonomy" id="878477"/>
    <lineage>
        <taxon>Eukaryota</taxon>
        <taxon>Sar</taxon>
        <taxon>Alveolata</taxon>
        <taxon>Dinophyceae</taxon>
        <taxon>Suessiales</taxon>
        <taxon>Symbiodiniaceae</taxon>
        <taxon>Symbiodinium</taxon>
    </lineage>
</organism>
<dbReference type="Pfam" id="PF03712">
    <property type="entry name" value="Cu2_monoox_C"/>
    <property type="match status" value="1"/>
</dbReference>
<proteinExistence type="predicted"/>
<feature type="transmembrane region" description="Helical" evidence="2">
    <location>
        <begin position="538"/>
        <end position="558"/>
    </location>
</feature>
<keyword evidence="2" id="KW-0472">Membrane</keyword>
<dbReference type="InterPro" id="IPR008977">
    <property type="entry name" value="PHM/PNGase_F_dom_sf"/>
</dbReference>
<reference evidence="4" key="1">
    <citation type="submission" date="2021-02" db="EMBL/GenBank/DDBJ databases">
        <authorList>
            <person name="Dougan E. K."/>
            <person name="Rhodes N."/>
            <person name="Thang M."/>
            <person name="Chan C."/>
        </authorList>
    </citation>
    <scope>NUCLEOTIDE SEQUENCE</scope>
</reference>
<keyword evidence="2" id="KW-1133">Transmembrane helix</keyword>
<sequence>MVVVEEDDGGSVAVTDMYSHGFERPIQDKLQNWKLQSISRVWLDHGTDCPSGNGTFITKAVLRRMAKTCDAEDEELGPAWMQNYFVAAYGLDRRMRYHGGLRETTSHYFYLPEPILASAAQGVAVDLLSPTLQVPAGQTNLCYIKVQVPCRMRVHAWQVLNVTNLHHMHLGPLEPELDFAEAYQCSSYSPGAVSLSWGLGDSKKVLPNSLFIELEAGTYVLEAHFENFRHEAFEIQTGFRLWVSEETWGQAEQAIEISRLDGRWQDLLPAGHFVEKSFVLPVPCTSQIPLHGVTVVGALAHMHYAGASFRAYRTRGGRTDLIFEQRGYDFNRQAVIYKPFKLLRGDVISWTCTFDLRRFQTSKSWGLTSEDEMCELFLAANPPLPFARAVVGIPAAGREFAVCSKEACFDMEKCSEVAADSPDFYEVAEAPAMEERGPSRELCQLLVDAEAAPPPNNWAWPSSLVLQLAATAVGHTALASWYRRMHRVDSEAEVLKRSLNLLAALVGTGLGVVIASHPEWFLSEHVRVYSVDEAIGSSFWPLSYSADIVGVVYLYELVVRGATNNLRWHLAVHHGATVTIIGLLRNAFAFDHAPQFYAGISASLLLHVVADVPVLLIFALRSGASEAGRKCLNRTLFHAALLKLGMHMSINALSLWLFYVDQGGAFHLARVSFAAWFKQTYNEARPLAIDGALRFDWTMLLQSCLPILIGVLFVTQIWTTVVLWRIASAFREK</sequence>
<gene>
    <name evidence="4" type="primary">moxd2</name>
    <name evidence="4" type="ORF">SNAT2548_LOCUS23183</name>
</gene>
<dbReference type="AlphaFoldDB" id="A0A812R7M3"/>
<dbReference type="EMBL" id="CAJNDS010002313">
    <property type="protein sequence ID" value="CAE7426054.1"/>
    <property type="molecule type" value="Genomic_DNA"/>
</dbReference>
<feature type="transmembrane region" description="Helical" evidence="2">
    <location>
        <begin position="705"/>
        <end position="727"/>
    </location>
</feature>
<dbReference type="Proteomes" id="UP000604046">
    <property type="component" value="Unassembled WGS sequence"/>
</dbReference>
<feature type="domain" description="Copper type II ascorbate-dependent monooxygenase C-terminal" evidence="3">
    <location>
        <begin position="284"/>
        <end position="379"/>
    </location>
</feature>
<protein>
    <submittedName>
        <fullName evidence="4">Moxd2 protein</fullName>
    </submittedName>
</protein>
<evidence type="ECO:0000256" key="1">
    <source>
        <dbReference type="ARBA" id="ARBA00023157"/>
    </source>
</evidence>
<comment type="caution">
    <text evidence="4">The sequence shown here is derived from an EMBL/GenBank/DDBJ whole genome shotgun (WGS) entry which is preliminary data.</text>
</comment>
<keyword evidence="1" id="KW-1015">Disulfide bond</keyword>
<dbReference type="SUPFAM" id="SSF49742">
    <property type="entry name" value="PHM/PNGase F"/>
    <property type="match status" value="2"/>
</dbReference>
<evidence type="ECO:0000256" key="2">
    <source>
        <dbReference type="SAM" id="Phobius"/>
    </source>
</evidence>
<feature type="transmembrane region" description="Helical" evidence="2">
    <location>
        <begin position="570"/>
        <end position="590"/>
    </location>
</feature>
<dbReference type="PANTHER" id="PTHR10157:SF23">
    <property type="entry name" value="MOXD1 HOMOLOG 1"/>
    <property type="match status" value="1"/>
</dbReference>
<evidence type="ECO:0000313" key="5">
    <source>
        <dbReference type="Proteomes" id="UP000604046"/>
    </source>
</evidence>
<evidence type="ECO:0000313" key="4">
    <source>
        <dbReference type="EMBL" id="CAE7426054.1"/>
    </source>
</evidence>
<evidence type="ECO:0000259" key="3">
    <source>
        <dbReference type="Pfam" id="PF03712"/>
    </source>
</evidence>
<dbReference type="InterPro" id="IPR014784">
    <property type="entry name" value="Cu2_ascorb_mOase-like_C"/>
</dbReference>
<feature type="transmembrane region" description="Helical" evidence="2">
    <location>
        <begin position="640"/>
        <end position="659"/>
    </location>
</feature>
<accession>A0A812R7M3</accession>
<dbReference type="PANTHER" id="PTHR10157">
    <property type="entry name" value="DOPAMINE BETA HYDROXYLASE RELATED"/>
    <property type="match status" value="1"/>
</dbReference>
<name>A0A812R7M3_9DINO</name>
<feature type="transmembrane region" description="Helical" evidence="2">
    <location>
        <begin position="596"/>
        <end position="620"/>
    </location>
</feature>
<feature type="transmembrane region" description="Helical" evidence="2">
    <location>
        <begin position="499"/>
        <end position="518"/>
    </location>
</feature>
<dbReference type="GO" id="GO:0004500">
    <property type="term" value="F:dopamine beta-monooxygenase activity"/>
    <property type="evidence" value="ECO:0007669"/>
    <property type="project" value="InterPro"/>
</dbReference>
<dbReference type="InterPro" id="IPR000945">
    <property type="entry name" value="DBH-like"/>
</dbReference>
<keyword evidence="5" id="KW-1185">Reference proteome</keyword>
<dbReference type="OrthoDB" id="19261at2759"/>
<dbReference type="InterPro" id="IPR024548">
    <property type="entry name" value="Cu2_monoox_C"/>
</dbReference>
<dbReference type="Gene3D" id="2.60.120.230">
    <property type="match status" value="1"/>
</dbReference>
<feature type="transmembrane region" description="Helical" evidence="2">
    <location>
        <begin position="458"/>
        <end position="478"/>
    </location>
</feature>
<keyword evidence="2" id="KW-0812">Transmembrane</keyword>